<evidence type="ECO:0000256" key="4">
    <source>
        <dbReference type="ARBA" id="ARBA00022989"/>
    </source>
</evidence>
<dbReference type="InterPro" id="IPR025857">
    <property type="entry name" value="MacB_PCD"/>
</dbReference>
<evidence type="ECO:0000256" key="5">
    <source>
        <dbReference type="ARBA" id="ARBA00023136"/>
    </source>
</evidence>
<keyword evidence="4 7" id="KW-1133">Transmembrane helix</keyword>
<dbReference type="PANTHER" id="PTHR30572:SF4">
    <property type="entry name" value="ABC TRANSPORTER PERMEASE YTRF"/>
    <property type="match status" value="1"/>
</dbReference>
<reference evidence="10" key="2">
    <citation type="journal article" date="2021" name="Microbiome">
        <title>Successional dynamics and alternative stable states in a saline activated sludge microbial community over 9 years.</title>
        <authorList>
            <person name="Wang Y."/>
            <person name="Ye J."/>
            <person name="Ju F."/>
            <person name="Liu L."/>
            <person name="Boyd J.A."/>
            <person name="Deng Y."/>
            <person name="Parks D.H."/>
            <person name="Jiang X."/>
            <person name="Yin X."/>
            <person name="Woodcroft B.J."/>
            <person name="Tyson G.W."/>
            <person name="Hugenholtz P."/>
            <person name="Polz M.F."/>
            <person name="Zhang T."/>
        </authorList>
    </citation>
    <scope>NUCLEOTIDE SEQUENCE</scope>
    <source>
        <strain evidence="10">HKST-UBA10</strain>
    </source>
</reference>
<dbReference type="InterPro" id="IPR050250">
    <property type="entry name" value="Macrolide_Exporter_MacB"/>
</dbReference>
<evidence type="ECO:0000256" key="6">
    <source>
        <dbReference type="ARBA" id="ARBA00038076"/>
    </source>
</evidence>
<gene>
    <name evidence="10" type="ORF">KC660_02690</name>
</gene>
<feature type="transmembrane region" description="Helical" evidence="7">
    <location>
        <begin position="390"/>
        <end position="414"/>
    </location>
</feature>
<evidence type="ECO:0000256" key="3">
    <source>
        <dbReference type="ARBA" id="ARBA00022692"/>
    </source>
</evidence>
<dbReference type="Proteomes" id="UP000782843">
    <property type="component" value="Unassembled WGS sequence"/>
</dbReference>
<keyword evidence="2" id="KW-1003">Cell membrane</keyword>
<feature type="transmembrane region" description="Helical" evidence="7">
    <location>
        <begin position="21"/>
        <end position="43"/>
    </location>
</feature>
<protein>
    <submittedName>
        <fullName evidence="10">ABC transporter permease</fullName>
    </submittedName>
</protein>
<evidence type="ECO:0000259" key="8">
    <source>
        <dbReference type="Pfam" id="PF02687"/>
    </source>
</evidence>
<evidence type="ECO:0000259" key="9">
    <source>
        <dbReference type="Pfam" id="PF12704"/>
    </source>
</evidence>
<dbReference type="InterPro" id="IPR003838">
    <property type="entry name" value="ABC3_permease_C"/>
</dbReference>
<organism evidence="10 11">
    <name type="scientific">Candidatus Dojkabacteria bacterium</name>
    <dbReference type="NCBI Taxonomy" id="2099670"/>
    <lineage>
        <taxon>Bacteria</taxon>
        <taxon>Candidatus Dojkabacteria</taxon>
    </lineage>
</organism>
<sequence>MKPKYILQIATRGLSRRKLRTALTAFAVFIGVFLILLMVSASLGGKEIILGQLTGQLDLTNILVGKQGSLAGMNFTNVNTGTKDEVVKNVTPETQAEIEQIDHVVETVPMILASQSSLELVNDDLKFNALIGAGLDPFDLPKYVKKVEAGEEGNPLPGEIILAGQLVESSGKTPEYFIGKTMILKPDTSSFFAAKQKNVGIEKEFIVKSVADIGQDKAAYFLSPADAIDYNKELGGFASDAEYLSEIGYDQLLVNVDEVKNAQPVADQIKDMGYEAITVDNLLDLFDNIFLIIQVVFSMFGVIALAVAAIGIANTMVMSVYERTKEIGIWKAIGAKRSDVRKIFLTEAAIIGFLGGITGVIVTLILTYVLNIVVIKVFLNDPALGIERVFVTPIGLVLGVLFFATIVGMLAGIYPASKASKLNPIEALSYE</sequence>
<keyword evidence="5 7" id="KW-0472">Membrane</keyword>
<dbReference type="GO" id="GO:0022857">
    <property type="term" value="F:transmembrane transporter activity"/>
    <property type="evidence" value="ECO:0007669"/>
    <property type="project" value="TreeGrafter"/>
</dbReference>
<accession>A0A955L3Q4</accession>
<comment type="similarity">
    <text evidence="6">Belongs to the ABC-4 integral membrane protein family.</text>
</comment>
<evidence type="ECO:0000313" key="10">
    <source>
        <dbReference type="EMBL" id="MCA9382292.1"/>
    </source>
</evidence>
<feature type="transmembrane region" description="Helical" evidence="7">
    <location>
        <begin position="289"/>
        <end position="322"/>
    </location>
</feature>
<reference evidence="10" key="1">
    <citation type="submission" date="2020-04" db="EMBL/GenBank/DDBJ databases">
        <authorList>
            <person name="Zhang T."/>
        </authorList>
    </citation>
    <scope>NUCLEOTIDE SEQUENCE</scope>
    <source>
        <strain evidence="10">HKST-UBA10</strain>
    </source>
</reference>
<evidence type="ECO:0000256" key="7">
    <source>
        <dbReference type="SAM" id="Phobius"/>
    </source>
</evidence>
<dbReference type="AlphaFoldDB" id="A0A955L3Q4"/>
<feature type="transmembrane region" description="Helical" evidence="7">
    <location>
        <begin position="343"/>
        <end position="370"/>
    </location>
</feature>
<comment type="caution">
    <text evidence="10">The sequence shown here is derived from an EMBL/GenBank/DDBJ whole genome shotgun (WGS) entry which is preliminary data.</text>
</comment>
<dbReference type="Pfam" id="PF12704">
    <property type="entry name" value="MacB_PCD"/>
    <property type="match status" value="1"/>
</dbReference>
<name>A0A955L3Q4_9BACT</name>
<dbReference type="EMBL" id="JAGQLG010000101">
    <property type="protein sequence ID" value="MCA9382292.1"/>
    <property type="molecule type" value="Genomic_DNA"/>
</dbReference>
<proteinExistence type="inferred from homology"/>
<feature type="domain" description="MacB-like periplasmic core" evidence="9">
    <location>
        <begin position="21"/>
        <end position="271"/>
    </location>
</feature>
<keyword evidence="3 7" id="KW-0812">Transmembrane</keyword>
<dbReference type="GO" id="GO:0005886">
    <property type="term" value="C:plasma membrane"/>
    <property type="evidence" value="ECO:0007669"/>
    <property type="project" value="UniProtKB-SubCell"/>
</dbReference>
<feature type="domain" description="ABC3 transporter permease C-terminal" evidence="8">
    <location>
        <begin position="299"/>
        <end position="424"/>
    </location>
</feature>
<evidence type="ECO:0000256" key="1">
    <source>
        <dbReference type="ARBA" id="ARBA00004651"/>
    </source>
</evidence>
<evidence type="ECO:0000256" key="2">
    <source>
        <dbReference type="ARBA" id="ARBA00022475"/>
    </source>
</evidence>
<evidence type="ECO:0000313" key="11">
    <source>
        <dbReference type="Proteomes" id="UP000782843"/>
    </source>
</evidence>
<dbReference type="PANTHER" id="PTHR30572">
    <property type="entry name" value="MEMBRANE COMPONENT OF TRANSPORTER-RELATED"/>
    <property type="match status" value="1"/>
</dbReference>
<comment type="subcellular location">
    <subcellularLocation>
        <location evidence="1">Cell membrane</location>
        <topology evidence="1">Multi-pass membrane protein</topology>
    </subcellularLocation>
</comment>
<dbReference type="Pfam" id="PF02687">
    <property type="entry name" value="FtsX"/>
    <property type="match status" value="1"/>
</dbReference>